<dbReference type="AlphaFoldDB" id="A0A1D1W285"/>
<evidence type="ECO:0000313" key="11">
    <source>
        <dbReference type="Proteomes" id="UP000186922"/>
    </source>
</evidence>
<evidence type="ECO:0000313" key="10">
    <source>
        <dbReference type="EMBL" id="GAV07665.1"/>
    </source>
</evidence>
<organism evidence="10 11">
    <name type="scientific">Ramazzottius varieornatus</name>
    <name type="common">Water bear</name>
    <name type="synonym">Tardigrade</name>
    <dbReference type="NCBI Taxonomy" id="947166"/>
    <lineage>
        <taxon>Eukaryota</taxon>
        <taxon>Metazoa</taxon>
        <taxon>Ecdysozoa</taxon>
        <taxon>Tardigrada</taxon>
        <taxon>Eutardigrada</taxon>
        <taxon>Parachela</taxon>
        <taxon>Hypsibioidea</taxon>
        <taxon>Ramazzottiidae</taxon>
        <taxon>Ramazzottius</taxon>
    </lineage>
</organism>
<dbReference type="GO" id="GO:0016324">
    <property type="term" value="C:apical plasma membrane"/>
    <property type="evidence" value="ECO:0007669"/>
    <property type="project" value="TreeGrafter"/>
</dbReference>
<dbReference type="InterPro" id="IPR050382">
    <property type="entry name" value="MFS_Na/Anion_cotransporter"/>
</dbReference>
<dbReference type="GO" id="GO:0006820">
    <property type="term" value="P:monoatomic anion transport"/>
    <property type="evidence" value="ECO:0007669"/>
    <property type="project" value="TreeGrafter"/>
</dbReference>
<evidence type="ECO:0000256" key="5">
    <source>
        <dbReference type="ARBA" id="ARBA00022989"/>
    </source>
</evidence>
<feature type="transmembrane region" description="Helical" evidence="8">
    <location>
        <begin position="441"/>
        <end position="463"/>
    </location>
</feature>
<sequence length="603" mass="65506">MGKWANTFNPALHQRFVITIMAFFANLICYSMRGTFSLALVQMVAHVPPTDSDSVQEDKDMCPPPATKTSDPTYTQGEFEWDSTTEGQILSSFYYGYLVTQIPSGYLAGFIGAKVLFAIGIGATGVFTLLAPVAARSWDGPAALSGIRALAGLSQGICFPLLPAIFGRWAPPQERTLMLSVAAAGTQAGTVLGNIICGYIGSGYGWEYMFYLFGAIGLAFVIPWMLFVFDSPEHHPHITAMERSYIISSIGAPAMGNQASKVPWRAVVRSMPFWSLIVVCWCSDWGFYTLLSDVPLYLRDVLHFSLTNNAIMSSIPYIVMWFVIVFLSPVGDYIITHQKMTVTNFRKTATVLGLVIPGIFLLLIPVVGCDPAGIIALLAMAIGMTGISTLGFRVNFNDISPSHAGLLYAICNTISTITGIIGPTVAGVLTVGDEAHRISAWYKVFIIAAALYFMAAIFYAFFASGQLQNWDNRTGKTFSKNRIAPETAELLEGAVRPLPGEGMARRKSSVTPWIPPTPDSQPVIAMDGTLEIRQERRRSSLAAANQQQQRRRSSMAANHLAEFQALHALGQIPPATSLNSILPVPTEDTPLATIPEDSTAVNM</sequence>
<keyword evidence="3 8" id="KW-0812">Transmembrane</keyword>
<dbReference type="PANTHER" id="PTHR11662:SF454">
    <property type="entry name" value="SIALIN-LIKE"/>
    <property type="match status" value="1"/>
</dbReference>
<feature type="transmembrane region" description="Helical" evidence="8">
    <location>
        <begin position="374"/>
        <end position="394"/>
    </location>
</feature>
<feature type="transmembrane region" description="Helical" evidence="8">
    <location>
        <begin position="311"/>
        <end position="336"/>
    </location>
</feature>
<keyword evidence="5 8" id="KW-1133">Transmembrane helix</keyword>
<feature type="transmembrane region" description="Helical" evidence="8">
    <location>
        <begin position="208"/>
        <end position="229"/>
    </location>
</feature>
<dbReference type="Proteomes" id="UP000186922">
    <property type="component" value="Unassembled WGS sequence"/>
</dbReference>
<dbReference type="InterPro" id="IPR011701">
    <property type="entry name" value="MFS"/>
</dbReference>
<dbReference type="EMBL" id="BDGG01000015">
    <property type="protein sequence ID" value="GAV07665.1"/>
    <property type="molecule type" value="Genomic_DNA"/>
</dbReference>
<dbReference type="FunFam" id="1.20.1250.20:FF:000003">
    <property type="entry name" value="Solute carrier family 17 member 3"/>
    <property type="match status" value="1"/>
</dbReference>
<feature type="region of interest" description="Disordered" evidence="7">
    <location>
        <begin position="50"/>
        <end position="75"/>
    </location>
</feature>
<keyword evidence="6 8" id="KW-0472">Membrane</keyword>
<feature type="transmembrane region" description="Helical" evidence="8">
    <location>
        <begin position="147"/>
        <end position="166"/>
    </location>
</feature>
<dbReference type="CDD" id="cd17318">
    <property type="entry name" value="MFS_SLC17"/>
    <property type="match status" value="1"/>
</dbReference>
<feature type="transmembrane region" description="Helical" evidence="8">
    <location>
        <begin position="115"/>
        <end position="135"/>
    </location>
</feature>
<reference evidence="10 11" key="1">
    <citation type="journal article" date="2016" name="Nat. Commun.">
        <title>Extremotolerant tardigrade genome and improved radiotolerance of human cultured cells by tardigrade-unique protein.</title>
        <authorList>
            <person name="Hashimoto T."/>
            <person name="Horikawa D.D."/>
            <person name="Saito Y."/>
            <person name="Kuwahara H."/>
            <person name="Kozuka-Hata H."/>
            <person name="Shin-I T."/>
            <person name="Minakuchi Y."/>
            <person name="Ohishi K."/>
            <person name="Motoyama A."/>
            <person name="Aizu T."/>
            <person name="Enomoto A."/>
            <person name="Kondo K."/>
            <person name="Tanaka S."/>
            <person name="Hara Y."/>
            <person name="Koshikawa S."/>
            <person name="Sagara H."/>
            <person name="Miura T."/>
            <person name="Yokobori S."/>
            <person name="Miyagawa K."/>
            <person name="Suzuki Y."/>
            <person name="Kubo T."/>
            <person name="Oyama M."/>
            <person name="Kohara Y."/>
            <person name="Fujiyama A."/>
            <person name="Arakawa K."/>
            <person name="Katayama T."/>
            <person name="Toyoda A."/>
            <person name="Kunieda T."/>
        </authorList>
    </citation>
    <scope>NUCLEOTIDE SEQUENCE [LARGE SCALE GENOMIC DNA]</scope>
    <source>
        <strain evidence="10 11">YOKOZUNA-1</strain>
    </source>
</reference>
<feature type="transmembrane region" description="Helical" evidence="8">
    <location>
        <begin position="12"/>
        <end position="30"/>
    </location>
</feature>
<name>A0A1D1W285_RAMVA</name>
<protein>
    <recommendedName>
        <fullName evidence="9">Major facilitator superfamily (MFS) profile domain-containing protein</fullName>
    </recommendedName>
</protein>
<feature type="transmembrane region" description="Helical" evidence="8">
    <location>
        <begin position="348"/>
        <end position="368"/>
    </location>
</feature>
<evidence type="ECO:0000256" key="6">
    <source>
        <dbReference type="ARBA" id="ARBA00023136"/>
    </source>
</evidence>
<accession>A0A1D1W285</accession>
<feature type="domain" description="Major facilitator superfamily (MFS) profile" evidence="9">
    <location>
        <begin position="18"/>
        <end position="467"/>
    </location>
</feature>
<feature type="region of interest" description="Disordered" evidence="7">
    <location>
        <begin position="537"/>
        <end position="556"/>
    </location>
</feature>
<proteinExistence type="predicted"/>
<dbReference type="PANTHER" id="PTHR11662">
    <property type="entry name" value="SOLUTE CARRIER FAMILY 17"/>
    <property type="match status" value="1"/>
</dbReference>
<keyword evidence="2" id="KW-0813">Transport</keyword>
<dbReference type="GO" id="GO:0015293">
    <property type="term" value="F:symporter activity"/>
    <property type="evidence" value="ECO:0007669"/>
    <property type="project" value="UniProtKB-KW"/>
</dbReference>
<evidence type="ECO:0000256" key="3">
    <source>
        <dbReference type="ARBA" id="ARBA00022692"/>
    </source>
</evidence>
<evidence type="ECO:0000256" key="7">
    <source>
        <dbReference type="SAM" id="MobiDB-lite"/>
    </source>
</evidence>
<dbReference type="FunFam" id="1.20.1250.20:FF:000423">
    <property type="entry name" value="Putative inorganic phosphate cotransporter-like Protein"/>
    <property type="match status" value="1"/>
</dbReference>
<evidence type="ECO:0000256" key="8">
    <source>
        <dbReference type="SAM" id="Phobius"/>
    </source>
</evidence>
<comment type="caution">
    <text evidence="10">The sequence shown here is derived from an EMBL/GenBank/DDBJ whole genome shotgun (WGS) entry which is preliminary data.</text>
</comment>
<feature type="transmembrane region" description="Helical" evidence="8">
    <location>
        <begin position="406"/>
        <end position="429"/>
    </location>
</feature>
<keyword evidence="11" id="KW-1185">Reference proteome</keyword>
<dbReference type="InterPro" id="IPR036259">
    <property type="entry name" value="MFS_trans_sf"/>
</dbReference>
<dbReference type="STRING" id="947166.A0A1D1W285"/>
<feature type="transmembrane region" description="Helical" evidence="8">
    <location>
        <begin position="178"/>
        <end position="202"/>
    </location>
</feature>
<dbReference type="InterPro" id="IPR020846">
    <property type="entry name" value="MFS_dom"/>
</dbReference>
<comment type="subcellular location">
    <subcellularLocation>
        <location evidence="1">Membrane</location>
        <topology evidence="1">Multi-pass membrane protein</topology>
    </subcellularLocation>
</comment>
<dbReference type="PROSITE" id="PS50850">
    <property type="entry name" value="MFS"/>
    <property type="match status" value="1"/>
</dbReference>
<dbReference type="Pfam" id="PF07690">
    <property type="entry name" value="MFS_1"/>
    <property type="match status" value="1"/>
</dbReference>
<evidence type="ECO:0000259" key="9">
    <source>
        <dbReference type="PROSITE" id="PS50850"/>
    </source>
</evidence>
<evidence type="ECO:0000256" key="1">
    <source>
        <dbReference type="ARBA" id="ARBA00004141"/>
    </source>
</evidence>
<feature type="region of interest" description="Disordered" evidence="7">
    <location>
        <begin position="501"/>
        <end position="520"/>
    </location>
</feature>
<evidence type="ECO:0000256" key="2">
    <source>
        <dbReference type="ARBA" id="ARBA00022448"/>
    </source>
</evidence>
<gene>
    <name evidence="10" type="primary">RvY_17480-1</name>
    <name evidence="10" type="synonym">RvY_17480.1</name>
    <name evidence="10" type="ORF">RvY_17480</name>
</gene>
<dbReference type="Gene3D" id="1.20.1250.20">
    <property type="entry name" value="MFS general substrate transporter like domains"/>
    <property type="match status" value="2"/>
</dbReference>
<dbReference type="OrthoDB" id="2250022at2759"/>
<dbReference type="SUPFAM" id="SSF103473">
    <property type="entry name" value="MFS general substrate transporter"/>
    <property type="match status" value="1"/>
</dbReference>
<keyword evidence="4" id="KW-0769">Symport</keyword>
<evidence type="ECO:0000256" key="4">
    <source>
        <dbReference type="ARBA" id="ARBA00022847"/>
    </source>
</evidence>